<dbReference type="KEGG" id="txa:HQN79_10515"/>
<evidence type="ECO:0000313" key="3">
    <source>
        <dbReference type="EMBL" id="QKI89972.1"/>
    </source>
</evidence>
<evidence type="ECO:0000256" key="1">
    <source>
        <dbReference type="ARBA" id="ARBA00007435"/>
    </source>
</evidence>
<organism evidence="3 4">
    <name type="scientific">Thiomicrorhabdus xiamenensis</name>
    <dbReference type="NCBI Taxonomy" id="2739063"/>
    <lineage>
        <taxon>Bacteria</taxon>
        <taxon>Pseudomonadati</taxon>
        <taxon>Pseudomonadota</taxon>
        <taxon>Gammaproteobacteria</taxon>
        <taxon>Thiotrichales</taxon>
        <taxon>Piscirickettsiaceae</taxon>
        <taxon>Thiomicrorhabdus</taxon>
    </lineage>
</organism>
<dbReference type="AlphaFoldDB" id="A0A7D4NRL5"/>
<dbReference type="PROSITE" id="PS50164">
    <property type="entry name" value="GIY_YIG"/>
    <property type="match status" value="1"/>
</dbReference>
<keyword evidence="4" id="KW-1185">Reference proteome</keyword>
<accession>A0A7D4NRL5</accession>
<dbReference type="InterPro" id="IPR000305">
    <property type="entry name" value="GIY-YIG_endonuc"/>
</dbReference>
<dbReference type="PANTHER" id="PTHR34477">
    <property type="entry name" value="UPF0213 PROTEIN YHBQ"/>
    <property type="match status" value="1"/>
</dbReference>
<dbReference type="SUPFAM" id="SSF82771">
    <property type="entry name" value="GIY-YIG endonuclease"/>
    <property type="match status" value="1"/>
</dbReference>
<dbReference type="EMBL" id="CP054020">
    <property type="protein sequence ID" value="QKI89972.1"/>
    <property type="molecule type" value="Genomic_DNA"/>
</dbReference>
<name>A0A7D4NRL5_9GAMM</name>
<protein>
    <submittedName>
        <fullName evidence="3">GIY-YIG nuclease family protein</fullName>
    </submittedName>
</protein>
<dbReference type="RefSeq" id="WP_173286301.1">
    <property type="nucleotide sequence ID" value="NZ_CP054020.1"/>
</dbReference>
<gene>
    <name evidence="3" type="ORF">HQN79_10515</name>
</gene>
<comment type="similarity">
    <text evidence="1">Belongs to the UPF0213 family.</text>
</comment>
<dbReference type="PANTHER" id="PTHR34477:SF1">
    <property type="entry name" value="UPF0213 PROTEIN YHBQ"/>
    <property type="match status" value="1"/>
</dbReference>
<reference evidence="3 4" key="1">
    <citation type="submission" date="2020-05" db="EMBL/GenBank/DDBJ databases">
        <title>Thiomicrorhabdus sediminis sp.nov. and Thiomicrorhabdus xiamenensis sp.nov., novel sulfur-oxidizing bacteria isolated from coastal sediment.</title>
        <authorList>
            <person name="Liu X."/>
        </authorList>
    </citation>
    <scope>NUCLEOTIDE SEQUENCE [LARGE SCALE GENOMIC DNA]</scope>
    <source>
        <strain evidence="3 4">G2</strain>
    </source>
</reference>
<evidence type="ECO:0000259" key="2">
    <source>
        <dbReference type="PROSITE" id="PS50164"/>
    </source>
</evidence>
<dbReference type="Gene3D" id="3.40.1440.10">
    <property type="entry name" value="GIY-YIG endonuclease"/>
    <property type="match status" value="1"/>
</dbReference>
<evidence type="ECO:0000313" key="4">
    <source>
        <dbReference type="Proteomes" id="UP000504724"/>
    </source>
</evidence>
<dbReference type="Pfam" id="PF01541">
    <property type="entry name" value="GIY-YIG"/>
    <property type="match status" value="1"/>
</dbReference>
<proteinExistence type="inferred from homology"/>
<sequence>MSNHDINTDPQASELCWSVYLLRCADNSLYCGITNNLSKRLKQHNGELVGGAKYTKSRQPCRLVYSEQASSRSHASQREYQIKRLSKAEKERLAQAV</sequence>
<dbReference type="InterPro" id="IPR035901">
    <property type="entry name" value="GIY-YIG_endonuc_sf"/>
</dbReference>
<feature type="domain" description="GIY-YIG" evidence="2">
    <location>
        <begin position="15"/>
        <end position="92"/>
    </location>
</feature>
<dbReference type="Proteomes" id="UP000504724">
    <property type="component" value="Chromosome"/>
</dbReference>
<dbReference type="CDD" id="cd10456">
    <property type="entry name" value="GIY-YIG_UPF0213"/>
    <property type="match status" value="1"/>
</dbReference>
<dbReference type="InterPro" id="IPR050190">
    <property type="entry name" value="UPF0213_domain"/>
</dbReference>